<keyword evidence="2" id="KW-1185">Reference proteome</keyword>
<dbReference type="InParanoid" id="A0A5N4A3S6"/>
<comment type="caution">
    <text evidence="1">The sequence shown here is derived from an EMBL/GenBank/DDBJ whole genome shotgun (WGS) entry which is preliminary data.</text>
</comment>
<dbReference type="AlphaFoldDB" id="A0A5N4A3S6"/>
<protein>
    <recommendedName>
        <fullName evidence="3">Integrase SAM-like N-terminal domain-containing protein</fullName>
    </recommendedName>
</protein>
<gene>
    <name evidence="1" type="ORF">PPYR_13955</name>
</gene>
<evidence type="ECO:0000313" key="1">
    <source>
        <dbReference type="EMBL" id="KAB0791994.1"/>
    </source>
</evidence>
<sequence length="135" mass="16250">MKQAEAACLSLLPRKSKDNYDKEFRQFEEWREQQGLNGVNEEVMLAYFHNYYRRKLAPSSMWTKYSMVKSTLKVYKNVDISKYGKLISYLKNETRTHKPKKAKTLEREYVEKFLTQAPDSKYLMIKVPIHNFFIY</sequence>
<accession>A0A5N4A3S6</accession>
<evidence type="ECO:0000313" key="2">
    <source>
        <dbReference type="Proteomes" id="UP000327044"/>
    </source>
</evidence>
<name>A0A5N4A3S6_PHOPY</name>
<proteinExistence type="predicted"/>
<dbReference type="Proteomes" id="UP000327044">
    <property type="component" value="Unassembled WGS sequence"/>
</dbReference>
<dbReference type="EMBL" id="VVIM01000010">
    <property type="protein sequence ID" value="KAB0791994.1"/>
    <property type="molecule type" value="Genomic_DNA"/>
</dbReference>
<evidence type="ECO:0008006" key="3">
    <source>
        <dbReference type="Google" id="ProtNLM"/>
    </source>
</evidence>
<reference evidence="1 2" key="1">
    <citation type="journal article" date="2018" name="Elife">
        <title>Firefly genomes illuminate parallel origins of bioluminescence in beetles.</title>
        <authorList>
            <person name="Fallon T.R."/>
            <person name="Lower S.E."/>
            <person name="Chang C.H."/>
            <person name="Bessho-Uehara M."/>
            <person name="Martin G.J."/>
            <person name="Bewick A.J."/>
            <person name="Behringer M."/>
            <person name="Debat H.J."/>
            <person name="Wong I."/>
            <person name="Day J.C."/>
            <person name="Suvorov A."/>
            <person name="Silva C.J."/>
            <person name="Stanger-Hall K.F."/>
            <person name="Hall D.W."/>
            <person name="Schmitz R.J."/>
            <person name="Nelson D.R."/>
            <person name="Lewis S.M."/>
            <person name="Shigenobu S."/>
            <person name="Bybee S.M."/>
            <person name="Larracuente A.M."/>
            <person name="Oba Y."/>
            <person name="Weng J.K."/>
        </authorList>
    </citation>
    <scope>NUCLEOTIDE SEQUENCE [LARGE SCALE GENOMIC DNA]</scope>
    <source>
        <strain evidence="1">1611_PpyrPB1</strain>
        <tissue evidence="1">Whole body</tissue>
    </source>
</reference>
<organism evidence="1 2">
    <name type="scientific">Photinus pyralis</name>
    <name type="common">Common eastern firefly</name>
    <name type="synonym">Lampyris pyralis</name>
    <dbReference type="NCBI Taxonomy" id="7054"/>
    <lineage>
        <taxon>Eukaryota</taxon>
        <taxon>Metazoa</taxon>
        <taxon>Ecdysozoa</taxon>
        <taxon>Arthropoda</taxon>
        <taxon>Hexapoda</taxon>
        <taxon>Insecta</taxon>
        <taxon>Pterygota</taxon>
        <taxon>Neoptera</taxon>
        <taxon>Endopterygota</taxon>
        <taxon>Coleoptera</taxon>
        <taxon>Polyphaga</taxon>
        <taxon>Elateriformia</taxon>
        <taxon>Elateroidea</taxon>
        <taxon>Lampyridae</taxon>
        <taxon>Lampyrinae</taxon>
        <taxon>Photinus</taxon>
    </lineage>
</organism>